<evidence type="ECO:0000313" key="13">
    <source>
        <dbReference type="Proteomes" id="UP000000628"/>
    </source>
</evidence>
<proteinExistence type="inferred from homology"/>
<accession>C7R3Q1</accession>
<evidence type="ECO:0000256" key="9">
    <source>
        <dbReference type="ARBA" id="ARBA00023125"/>
    </source>
</evidence>
<dbReference type="Gene3D" id="1.10.10.10">
    <property type="entry name" value="Winged helix-like DNA-binding domain superfamily/Winged helix DNA-binding domain"/>
    <property type="match status" value="1"/>
</dbReference>
<keyword evidence="9" id="KW-0238">DNA-binding</keyword>
<keyword evidence="5 11" id="KW-0479">Metal-binding</keyword>
<dbReference type="RefSeq" id="WP_015771386.1">
    <property type="nucleotide sequence ID" value="NC_013174.1"/>
</dbReference>
<keyword evidence="4" id="KW-0678">Repressor</keyword>
<sequence length="140" mass="15302">MDTSFEELLRSAGLRVTATRLAVLDAVSHHPHADSDTVLTAVRQALGTASVQTIYDALNTFAAHGLMNRIEPAGHPARFELRVGDNHHHMVCRACGDVQDIDCTIGQAPCLIPHTNHGYTVDEAEVTFWGRCPQCQTRTT</sequence>
<dbReference type="SUPFAM" id="SSF46785">
    <property type="entry name" value="Winged helix' DNA-binding domain"/>
    <property type="match status" value="1"/>
</dbReference>
<protein>
    <submittedName>
        <fullName evidence="12">Ferric uptake regulator, Fur family</fullName>
    </submittedName>
</protein>
<dbReference type="Proteomes" id="UP000000628">
    <property type="component" value="Chromosome"/>
</dbReference>
<evidence type="ECO:0000256" key="1">
    <source>
        <dbReference type="ARBA" id="ARBA00004496"/>
    </source>
</evidence>
<evidence type="ECO:0000256" key="8">
    <source>
        <dbReference type="ARBA" id="ARBA00023015"/>
    </source>
</evidence>
<keyword evidence="8" id="KW-0805">Transcription regulation</keyword>
<dbReference type="KEGG" id="jde:Jden_1102"/>
<dbReference type="GO" id="GO:0045892">
    <property type="term" value="P:negative regulation of DNA-templated transcription"/>
    <property type="evidence" value="ECO:0007669"/>
    <property type="project" value="TreeGrafter"/>
</dbReference>
<evidence type="ECO:0000313" key="12">
    <source>
        <dbReference type="EMBL" id="ACV08758.1"/>
    </source>
</evidence>
<keyword evidence="3" id="KW-0963">Cytoplasm</keyword>
<evidence type="ECO:0000256" key="4">
    <source>
        <dbReference type="ARBA" id="ARBA00022491"/>
    </source>
</evidence>
<evidence type="ECO:0000256" key="3">
    <source>
        <dbReference type="ARBA" id="ARBA00022490"/>
    </source>
</evidence>
<dbReference type="STRING" id="471856.Jden_1102"/>
<dbReference type="GO" id="GO:0008270">
    <property type="term" value="F:zinc ion binding"/>
    <property type="evidence" value="ECO:0007669"/>
    <property type="project" value="TreeGrafter"/>
</dbReference>
<dbReference type="HOGENOM" id="CLU_096072_4_0_11"/>
<dbReference type="PANTHER" id="PTHR33202">
    <property type="entry name" value="ZINC UPTAKE REGULATION PROTEIN"/>
    <property type="match status" value="1"/>
</dbReference>
<dbReference type="AlphaFoldDB" id="C7R3Q1"/>
<dbReference type="OrthoDB" id="5242893at2"/>
<keyword evidence="7" id="KW-0408">Iron</keyword>
<keyword evidence="6 11" id="KW-0862">Zinc</keyword>
<dbReference type="eggNOG" id="COG0735">
    <property type="taxonomic scope" value="Bacteria"/>
</dbReference>
<feature type="binding site" evidence="11">
    <location>
        <position position="135"/>
    </location>
    <ligand>
        <name>Zn(2+)</name>
        <dbReference type="ChEBI" id="CHEBI:29105"/>
    </ligand>
</feature>
<gene>
    <name evidence="12" type="ordered locus">Jden_1102</name>
</gene>
<evidence type="ECO:0000256" key="5">
    <source>
        <dbReference type="ARBA" id="ARBA00022723"/>
    </source>
</evidence>
<dbReference type="GO" id="GO:0000976">
    <property type="term" value="F:transcription cis-regulatory region binding"/>
    <property type="evidence" value="ECO:0007669"/>
    <property type="project" value="TreeGrafter"/>
</dbReference>
<comment type="subcellular location">
    <subcellularLocation>
        <location evidence="1">Cytoplasm</location>
    </subcellularLocation>
</comment>
<dbReference type="CDD" id="cd07153">
    <property type="entry name" value="Fur_like"/>
    <property type="match status" value="1"/>
</dbReference>
<feature type="binding site" evidence="11">
    <location>
        <position position="132"/>
    </location>
    <ligand>
        <name>Zn(2+)</name>
        <dbReference type="ChEBI" id="CHEBI:29105"/>
    </ligand>
</feature>
<keyword evidence="10" id="KW-0804">Transcription</keyword>
<dbReference type="GO" id="GO:1900376">
    <property type="term" value="P:regulation of secondary metabolite biosynthetic process"/>
    <property type="evidence" value="ECO:0007669"/>
    <property type="project" value="TreeGrafter"/>
</dbReference>
<dbReference type="GO" id="GO:0005737">
    <property type="term" value="C:cytoplasm"/>
    <property type="evidence" value="ECO:0007669"/>
    <property type="project" value="UniProtKB-SubCell"/>
</dbReference>
<evidence type="ECO:0000256" key="10">
    <source>
        <dbReference type="ARBA" id="ARBA00023163"/>
    </source>
</evidence>
<feature type="binding site" evidence="11">
    <location>
        <position position="95"/>
    </location>
    <ligand>
        <name>Zn(2+)</name>
        <dbReference type="ChEBI" id="CHEBI:29105"/>
    </ligand>
</feature>
<dbReference type="PANTHER" id="PTHR33202:SF18">
    <property type="entry name" value="TRANSCRIPTIONAL REGULATOR FURA"/>
    <property type="match status" value="1"/>
</dbReference>
<dbReference type="InterPro" id="IPR036388">
    <property type="entry name" value="WH-like_DNA-bd_sf"/>
</dbReference>
<dbReference type="InterPro" id="IPR043135">
    <property type="entry name" value="Fur_C"/>
</dbReference>
<evidence type="ECO:0000256" key="2">
    <source>
        <dbReference type="ARBA" id="ARBA00007957"/>
    </source>
</evidence>
<evidence type="ECO:0000256" key="7">
    <source>
        <dbReference type="ARBA" id="ARBA00023004"/>
    </source>
</evidence>
<dbReference type="Pfam" id="PF01475">
    <property type="entry name" value="FUR"/>
    <property type="match status" value="1"/>
</dbReference>
<evidence type="ECO:0000256" key="6">
    <source>
        <dbReference type="ARBA" id="ARBA00022833"/>
    </source>
</evidence>
<dbReference type="InterPro" id="IPR036390">
    <property type="entry name" value="WH_DNA-bd_sf"/>
</dbReference>
<dbReference type="InterPro" id="IPR002481">
    <property type="entry name" value="FUR"/>
</dbReference>
<reference evidence="12 13" key="1">
    <citation type="journal article" date="2009" name="Stand. Genomic Sci.">
        <title>Complete genome sequence of Jonesia denitrificans type strain (Prevot 55134).</title>
        <authorList>
            <person name="Pukall R."/>
            <person name="Gehrich-Schroter G."/>
            <person name="Lapidus A."/>
            <person name="Nolan M."/>
            <person name="Glavina Del Rio T."/>
            <person name="Lucas S."/>
            <person name="Chen F."/>
            <person name="Tice H."/>
            <person name="Pitluck S."/>
            <person name="Cheng J.F."/>
            <person name="Copeland A."/>
            <person name="Saunders E."/>
            <person name="Brettin T."/>
            <person name="Detter J.C."/>
            <person name="Bruce D."/>
            <person name="Goodwin L."/>
            <person name="Pati A."/>
            <person name="Ivanova N."/>
            <person name="Mavromatis K."/>
            <person name="Ovchinnikova G."/>
            <person name="Chen A."/>
            <person name="Palaniappan K."/>
            <person name="Land M."/>
            <person name="Hauser L."/>
            <person name="Chang Y.J."/>
            <person name="Jeffries C.D."/>
            <person name="Chain P."/>
            <person name="Goker M."/>
            <person name="Bristow J."/>
            <person name="Eisen J.A."/>
            <person name="Markowitz V."/>
            <person name="Hugenholtz P."/>
            <person name="Kyrpides N.C."/>
            <person name="Klenk H.P."/>
            <person name="Han C."/>
        </authorList>
    </citation>
    <scope>NUCLEOTIDE SEQUENCE [LARGE SCALE GENOMIC DNA]</scope>
    <source>
        <strain evidence="13">ATCC 14870 / DSM 20603 / BCRC 15368 / CIP 55.134 / JCM 11481 / NBRC 15587 / NCTC 10816 / Prevot 55134</strain>
    </source>
</reference>
<dbReference type="Gene3D" id="3.30.1490.190">
    <property type="match status" value="1"/>
</dbReference>
<comment type="similarity">
    <text evidence="2">Belongs to the Fur family.</text>
</comment>
<dbReference type="GO" id="GO:0003700">
    <property type="term" value="F:DNA-binding transcription factor activity"/>
    <property type="evidence" value="ECO:0007669"/>
    <property type="project" value="InterPro"/>
</dbReference>
<evidence type="ECO:0000256" key="11">
    <source>
        <dbReference type="PIRSR" id="PIRSR602481-1"/>
    </source>
</evidence>
<feature type="binding site" evidence="11">
    <location>
        <position position="92"/>
    </location>
    <ligand>
        <name>Zn(2+)</name>
        <dbReference type="ChEBI" id="CHEBI:29105"/>
    </ligand>
</feature>
<comment type="cofactor">
    <cofactor evidence="11">
        <name>Zn(2+)</name>
        <dbReference type="ChEBI" id="CHEBI:29105"/>
    </cofactor>
    <text evidence="11">Binds 1 zinc ion per subunit.</text>
</comment>
<organism evidence="12 13">
    <name type="scientific">Jonesia denitrificans (strain ATCC 14870 / DSM 20603 / BCRC 15368 / CIP 55.134 / JCM 11481 / NBRC 15587 / NCTC 10816 / Prevot 55134)</name>
    <name type="common">Listeria denitrificans</name>
    <dbReference type="NCBI Taxonomy" id="471856"/>
    <lineage>
        <taxon>Bacteria</taxon>
        <taxon>Bacillati</taxon>
        <taxon>Actinomycetota</taxon>
        <taxon>Actinomycetes</taxon>
        <taxon>Micrococcales</taxon>
        <taxon>Jonesiaceae</taxon>
        <taxon>Jonesia</taxon>
    </lineage>
</organism>
<name>C7R3Q1_JONDD</name>
<keyword evidence="13" id="KW-1185">Reference proteome</keyword>
<dbReference type="EMBL" id="CP001706">
    <property type="protein sequence ID" value="ACV08758.1"/>
    <property type="molecule type" value="Genomic_DNA"/>
</dbReference>